<keyword evidence="3 7" id="KW-0862">Zinc</keyword>
<feature type="repeat" description="ANK" evidence="5">
    <location>
        <begin position="526"/>
        <end position="558"/>
    </location>
</feature>
<evidence type="ECO:0000256" key="4">
    <source>
        <dbReference type="ARBA" id="ARBA00023043"/>
    </source>
</evidence>
<keyword evidence="12" id="KW-1185">Reference proteome</keyword>
<keyword evidence="4 5" id="KW-0040">ANK repeat</keyword>
<dbReference type="PRINTS" id="PR00405">
    <property type="entry name" value="REVINTRACTNG"/>
</dbReference>
<dbReference type="InterPro" id="IPR045258">
    <property type="entry name" value="ACAP1/2/3-like"/>
</dbReference>
<dbReference type="PANTHER" id="PTHR23180">
    <property type="entry name" value="CENTAURIN/ARF"/>
    <property type="match status" value="1"/>
</dbReference>
<dbReference type="PROSITE" id="PS50088">
    <property type="entry name" value="ANK_REPEAT"/>
    <property type="match status" value="2"/>
</dbReference>
<dbReference type="InterPro" id="IPR038508">
    <property type="entry name" value="ArfGAP_dom_sf"/>
</dbReference>
<dbReference type="Ensembl" id="ENSGMOT00000033991.1">
    <property type="protein sequence ID" value="ENSGMOP00000028362.1"/>
    <property type="gene ID" value="ENSGMOG00000016844.2"/>
</dbReference>
<dbReference type="SUPFAM" id="SSF57863">
    <property type="entry name" value="ArfGap/RecO-like zinc finger"/>
    <property type="match status" value="1"/>
</dbReference>
<dbReference type="GO" id="GO:0005096">
    <property type="term" value="F:GTPase activator activity"/>
    <property type="evidence" value="ECO:0007669"/>
    <property type="project" value="UniProtKB-KW"/>
</dbReference>
<keyword evidence="1 7" id="KW-0479">Metal-binding</keyword>
<dbReference type="Proteomes" id="UP000694546">
    <property type="component" value="Chromosome 17"/>
</dbReference>
<protein>
    <recommendedName>
        <fullName evidence="7">Arf-GAP with coiled-coil, ANK repeat and PH domain-containing protein</fullName>
        <shortName evidence="7">Cnt-b</shortName>
    </recommendedName>
    <alternativeName>
        <fullName evidence="7">Centaurin-beta</fullName>
    </alternativeName>
</protein>
<dbReference type="PROSITE" id="PS50003">
    <property type="entry name" value="PH_DOMAIN"/>
    <property type="match status" value="1"/>
</dbReference>
<evidence type="ECO:0000256" key="5">
    <source>
        <dbReference type="PROSITE-ProRule" id="PRU00023"/>
    </source>
</evidence>
<dbReference type="PROSITE" id="PS50297">
    <property type="entry name" value="ANK_REP_REGION"/>
    <property type="match status" value="2"/>
</dbReference>
<dbReference type="InterPro" id="IPR004148">
    <property type="entry name" value="BAR_dom"/>
</dbReference>
<name>A0A8C5A887_GADMO</name>
<evidence type="ECO:0000256" key="7">
    <source>
        <dbReference type="RuleBase" id="RU369028"/>
    </source>
</evidence>
<dbReference type="InterPro" id="IPR011993">
    <property type="entry name" value="PH-like_dom_sf"/>
</dbReference>
<evidence type="ECO:0000259" key="9">
    <source>
        <dbReference type="PROSITE" id="PS50003"/>
    </source>
</evidence>
<evidence type="ECO:0000256" key="8">
    <source>
        <dbReference type="SAM" id="MobiDB-lite"/>
    </source>
</evidence>
<dbReference type="SMART" id="SM00105">
    <property type="entry name" value="ArfGap"/>
    <property type="match status" value="1"/>
</dbReference>
<dbReference type="SUPFAM" id="SSF48403">
    <property type="entry name" value="Ankyrin repeat"/>
    <property type="match status" value="1"/>
</dbReference>
<evidence type="ECO:0000256" key="2">
    <source>
        <dbReference type="ARBA" id="ARBA00022771"/>
    </source>
</evidence>
<accession>A0A8C5A887</accession>
<dbReference type="InterPro" id="IPR027267">
    <property type="entry name" value="AH/BAR_dom_sf"/>
</dbReference>
<feature type="domain" description="PH" evidence="9">
    <location>
        <begin position="188"/>
        <end position="276"/>
    </location>
</feature>
<dbReference type="InterPro" id="IPR037278">
    <property type="entry name" value="ARFGAP/RecO"/>
</dbReference>
<evidence type="ECO:0000259" key="10">
    <source>
        <dbReference type="PROSITE" id="PS50115"/>
    </source>
</evidence>
<dbReference type="Gene3D" id="1.20.1270.60">
    <property type="entry name" value="Arfaptin homology (AH) domain/BAR domain"/>
    <property type="match status" value="1"/>
</dbReference>
<dbReference type="Pfam" id="PF00169">
    <property type="entry name" value="PH"/>
    <property type="match status" value="1"/>
</dbReference>
<comment type="function">
    <text evidence="7">GTPase-activating protein for the ADP ribosylation factor family.</text>
</comment>
<reference evidence="11" key="2">
    <citation type="submission" date="2025-09" db="UniProtKB">
        <authorList>
            <consortium name="Ensembl"/>
        </authorList>
    </citation>
    <scope>IDENTIFICATION</scope>
</reference>
<evidence type="ECO:0000313" key="11">
    <source>
        <dbReference type="Ensembl" id="ENSGMOP00000028362.1"/>
    </source>
</evidence>
<feature type="domain" description="Arf-GAP" evidence="10">
    <location>
        <begin position="306"/>
        <end position="428"/>
    </location>
</feature>
<evidence type="ECO:0000256" key="1">
    <source>
        <dbReference type="ARBA" id="ARBA00022723"/>
    </source>
</evidence>
<dbReference type="SUPFAM" id="SSF50729">
    <property type="entry name" value="PH domain-like"/>
    <property type="match status" value="1"/>
</dbReference>
<dbReference type="SMART" id="SM00248">
    <property type="entry name" value="ANK"/>
    <property type="match status" value="3"/>
</dbReference>
<dbReference type="GeneTree" id="ENSGT00940000160289"/>
<evidence type="ECO:0000313" key="12">
    <source>
        <dbReference type="Proteomes" id="UP000694546"/>
    </source>
</evidence>
<evidence type="ECO:0000256" key="3">
    <source>
        <dbReference type="ARBA" id="ARBA00022833"/>
    </source>
</evidence>
<comment type="domain">
    <text evidence="7">PH domain binds phospholipids including phosphatidic acid, phosphatidylinositol 3-phosphate, phosphatidylinositol 3,5-bisphosphate (PIP2) and phosphatidylinositol 3,4,5-trisphosphate (PIP3). May mediate protein binding to PIP2 or PIP3 containing membranes.</text>
</comment>
<dbReference type="InterPro" id="IPR002110">
    <property type="entry name" value="Ankyrin_rpt"/>
</dbReference>
<comment type="domain">
    <text evidence="7">The BAR domain mediates homodimerization, it can neither bind membrane nor impart curvature, but instead requires the neighboring PH domain to achieve these functions.</text>
</comment>
<dbReference type="Pfam" id="PF01412">
    <property type="entry name" value="ArfGap"/>
    <property type="match status" value="1"/>
</dbReference>
<dbReference type="GO" id="GO:0008270">
    <property type="term" value="F:zinc ion binding"/>
    <property type="evidence" value="ECO:0007669"/>
    <property type="project" value="UniProtKB-KW"/>
</dbReference>
<evidence type="ECO:0000256" key="6">
    <source>
        <dbReference type="PROSITE-ProRule" id="PRU00288"/>
    </source>
</evidence>
<gene>
    <name evidence="11" type="primary">acap1</name>
</gene>
<dbReference type="PANTHER" id="PTHR23180:SF197">
    <property type="entry name" value="ARF-GAP WITH COILED-COIL, ANK REPEAT AND PH DOMAIN-CONTAINING PROTEIN 1"/>
    <property type="match status" value="1"/>
</dbReference>
<dbReference type="Gene3D" id="2.30.29.30">
    <property type="entry name" value="Pleckstrin-homology domain (PH domain)/Phosphotyrosine-binding domain (PTB)"/>
    <property type="match status" value="1"/>
</dbReference>
<dbReference type="CDD" id="cd13250">
    <property type="entry name" value="PH_ACAP"/>
    <property type="match status" value="1"/>
</dbReference>
<dbReference type="Pfam" id="PF16746">
    <property type="entry name" value="BAR_3"/>
    <property type="match status" value="1"/>
</dbReference>
<dbReference type="CDD" id="cd08852">
    <property type="entry name" value="ArfGap_ACAP1"/>
    <property type="match status" value="1"/>
</dbReference>
<keyword evidence="2 6" id="KW-0863">Zinc-finger</keyword>
<dbReference type="GO" id="GO:0010008">
    <property type="term" value="C:endosome membrane"/>
    <property type="evidence" value="ECO:0007669"/>
    <property type="project" value="UniProtKB-SubCell"/>
</dbReference>
<dbReference type="Gene3D" id="1.25.40.20">
    <property type="entry name" value="Ankyrin repeat-containing domain"/>
    <property type="match status" value="1"/>
</dbReference>
<dbReference type="Pfam" id="PF12796">
    <property type="entry name" value="Ank_2"/>
    <property type="match status" value="1"/>
</dbReference>
<reference evidence="11" key="1">
    <citation type="submission" date="2025-08" db="UniProtKB">
        <authorList>
            <consortium name="Ensembl"/>
        </authorList>
    </citation>
    <scope>IDENTIFICATION</scope>
</reference>
<dbReference type="InterPro" id="IPR001849">
    <property type="entry name" value="PH_domain"/>
</dbReference>
<comment type="activity regulation">
    <text evidence="7">GAP activity stimulated by phosphatidylinositol 4,5-bisphosphate (PIP2) and phosphatidic acid.</text>
</comment>
<dbReference type="InterPro" id="IPR036770">
    <property type="entry name" value="Ankyrin_rpt-contain_sf"/>
</dbReference>
<feature type="compositionally biased region" description="Acidic residues" evidence="8">
    <location>
        <begin position="475"/>
        <end position="487"/>
    </location>
</feature>
<dbReference type="AlphaFoldDB" id="A0A8C5A887"/>
<keyword evidence="7" id="KW-0343">GTPase activation</keyword>
<dbReference type="PROSITE" id="PS50115">
    <property type="entry name" value="ARFGAP"/>
    <property type="match status" value="1"/>
</dbReference>
<keyword evidence="7" id="KW-0677">Repeat</keyword>
<dbReference type="Gene3D" id="1.10.220.150">
    <property type="entry name" value="Arf GTPase activating protein"/>
    <property type="match status" value="1"/>
</dbReference>
<feature type="region of interest" description="Disordered" evidence="8">
    <location>
        <begin position="431"/>
        <end position="490"/>
    </location>
</feature>
<sequence>MKECIDKFSKKLLDIVEAKGEVISATQETVRMKLQSFVKEDVRKFKEVRKEFERSSESLEGALLKNAQVARGKPHEVDEASNSLLSARKTFRSEALDYVLEVRRRRVVTWKAIMLSLIEAQAQFFQYGHKSLSELEDFKRSLGEEHTQSVLNSAREKRDMEQRHAAIKKKDMSYDDSIMDFNAEAANGIVMEGYLYKRASNAFKTWSRRWFSIQKNQLLLMPTVVVEDLRLCTVKPSSDERRFCFEVVSPSKSCLMQADTERQQQAWMRAVQNSIASAFQEERCNSTSSGVGGGLPGEPGEGPARRDALDEVQAIAGNKQCCDCGEAGPDWASINLGITLCIVCSGIHRSLGVHFSKVRSLTLDSWEPELIKLMCELGNDAINRIYEARIQEITIKKPHPTSPRGDKETWIRSKYVEKKFIQKLPEAGGGGLPLLRRASGRRTRACTHDRSLRPPLKPKPGRATLPRLSGQQQQQDEEEEEEEEEDLSTLHPGALLYRSAGRPNFLVMADALAHGADVNWLNAAKDSRSPLLQAVTANSLAACEFLLQNGASVNQADAHGRGPLHHATVLGHTGLVCLFLKRGADYNAKDKYQKDPIGIAVENANADIVTLLRIAKMNKEMRETEGGFGQSGDATYQDIFRDFSHMASNNPEKLKRRSADPKS</sequence>
<dbReference type="InterPro" id="IPR001164">
    <property type="entry name" value="ArfGAP_dom"/>
</dbReference>
<proteinExistence type="predicted"/>
<feature type="repeat" description="ANK" evidence="5">
    <location>
        <begin position="559"/>
        <end position="591"/>
    </location>
</feature>
<dbReference type="SUPFAM" id="SSF103657">
    <property type="entry name" value="BAR/IMD domain-like"/>
    <property type="match status" value="1"/>
</dbReference>
<dbReference type="SMART" id="SM00233">
    <property type="entry name" value="PH"/>
    <property type="match status" value="1"/>
</dbReference>
<organism evidence="11 12">
    <name type="scientific">Gadus morhua</name>
    <name type="common">Atlantic cod</name>
    <dbReference type="NCBI Taxonomy" id="8049"/>
    <lineage>
        <taxon>Eukaryota</taxon>
        <taxon>Metazoa</taxon>
        <taxon>Chordata</taxon>
        <taxon>Craniata</taxon>
        <taxon>Vertebrata</taxon>
        <taxon>Euteleostomi</taxon>
        <taxon>Actinopterygii</taxon>
        <taxon>Neopterygii</taxon>
        <taxon>Teleostei</taxon>
        <taxon>Neoteleostei</taxon>
        <taxon>Acanthomorphata</taxon>
        <taxon>Zeiogadaria</taxon>
        <taxon>Gadariae</taxon>
        <taxon>Gadiformes</taxon>
        <taxon>Gadoidei</taxon>
        <taxon>Gadidae</taxon>
        <taxon>Gadus</taxon>
    </lineage>
</organism>
<keyword evidence="7" id="KW-0967">Endosome</keyword>
<comment type="subcellular location">
    <subcellularLocation>
        <location evidence="7">Endosome membrane</location>
        <topology evidence="7">Peripheral membrane protein</topology>
    </subcellularLocation>
</comment>